<keyword evidence="4" id="KW-1185">Reference proteome</keyword>
<feature type="transmembrane region" description="Helical" evidence="2">
    <location>
        <begin position="40"/>
        <end position="62"/>
    </location>
</feature>
<evidence type="ECO:0000256" key="1">
    <source>
        <dbReference type="SAM" id="MobiDB-lite"/>
    </source>
</evidence>
<dbReference type="RefSeq" id="WP_010695018.1">
    <property type="nucleotide sequence ID" value="NZ_CP061007.1"/>
</dbReference>
<feature type="transmembrane region" description="Helical" evidence="2">
    <location>
        <begin position="293"/>
        <end position="315"/>
    </location>
</feature>
<keyword evidence="2" id="KW-1133">Transmembrane helix</keyword>
<keyword evidence="2" id="KW-0812">Transmembrane</keyword>
<name>A0A2N3XXA3_SACSN</name>
<evidence type="ECO:0000256" key="2">
    <source>
        <dbReference type="SAM" id="Phobius"/>
    </source>
</evidence>
<keyword evidence="2" id="KW-0472">Membrane</keyword>
<proteinExistence type="predicted"/>
<gene>
    <name evidence="3" type="ORF">A8926_2963</name>
</gene>
<evidence type="ECO:0000313" key="3">
    <source>
        <dbReference type="EMBL" id="PKW15270.1"/>
    </source>
</evidence>
<feature type="transmembrane region" description="Helical" evidence="2">
    <location>
        <begin position="321"/>
        <end position="342"/>
    </location>
</feature>
<comment type="caution">
    <text evidence="3">The sequence shown here is derived from an EMBL/GenBank/DDBJ whole genome shotgun (WGS) entry which is preliminary data.</text>
</comment>
<organism evidence="3 4">
    <name type="scientific">Saccharopolyspora spinosa</name>
    <dbReference type="NCBI Taxonomy" id="60894"/>
    <lineage>
        <taxon>Bacteria</taxon>
        <taxon>Bacillati</taxon>
        <taxon>Actinomycetota</taxon>
        <taxon>Actinomycetes</taxon>
        <taxon>Pseudonocardiales</taxon>
        <taxon>Pseudonocardiaceae</taxon>
        <taxon>Saccharopolyspora</taxon>
    </lineage>
</organism>
<dbReference type="AlphaFoldDB" id="A0A2N3XXA3"/>
<dbReference type="Proteomes" id="UP000233786">
    <property type="component" value="Unassembled WGS sequence"/>
</dbReference>
<reference evidence="3" key="1">
    <citation type="submission" date="2017-12" db="EMBL/GenBank/DDBJ databases">
        <title>Sequencing the genomes of 1000 Actinobacteria strains.</title>
        <authorList>
            <person name="Klenk H.-P."/>
        </authorList>
    </citation>
    <scope>NUCLEOTIDE SEQUENCE [LARGE SCALE GENOMIC DNA]</scope>
    <source>
        <strain evidence="3">DSM 44228</strain>
    </source>
</reference>
<dbReference type="EMBL" id="PJNB01000001">
    <property type="protein sequence ID" value="PKW15270.1"/>
    <property type="molecule type" value="Genomic_DNA"/>
</dbReference>
<feature type="transmembrane region" description="Helical" evidence="2">
    <location>
        <begin position="68"/>
        <end position="87"/>
    </location>
</feature>
<dbReference type="STRING" id="994479.GCA_000194155_02478"/>
<evidence type="ECO:0000313" key="4">
    <source>
        <dbReference type="Proteomes" id="UP000233786"/>
    </source>
</evidence>
<feature type="region of interest" description="Disordered" evidence="1">
    <location>
        <begin position="1"/>
        <end position="31"/>
    </location>
</feature>
<protein>
    <submittedName>
        <fullName evidence="3">Uncharacterized protein</fullName>
    </submittedName>
</protein>
<accession>A0A2N3XXA3</accession>
<sequence length="380" mass="40397">MTQREHLPEVLPAPPESGAEVRPVAGRGTSAPDAVPGRRVIAFLLAALGIVLLPAGLLALGLSTVPGYFTGWAVGWIGLAAVVWLVDSRTPRRWPGWALLAAVPQAFVNVLFAAPTGLISLVAVAASPALATLACRRFAQPAKDLAELDVEIAVPLDALGSGRLLIGRDRIVLAQTARGSGGRVRQALPLAELVLAQPGEIGGGEDGWWPLPGGAGIRLRRGPALRLVAGMQQWIVHVADPQLVASIVRRRATAAWPLRTGPQDSAAWHRLRTWAVARMTTVRRGRQAQAYPGFRVLLGSALAVFGSMLLTTAIGRGVGDPVLWIVAVVVLGLGVLLAVGWLRVRRRLDQAELHQLPPGSPSWGDLRPDHAPIPNWRPFM</sequence>
<dbReference type="OrthoDB" id="3668820at2"/>